<dbReference type="AlphaFoldDB" id="A2Q6D6"/>
<dbReference type="EMBL" id="PSQE01000005">
    <property type="protein sequence ID" value="RHN56132.1"/>
    <property type="molecule type" value="Genomic_DNA"/>
</dbReference>
<evidence type="ECO:0000313" key="3">
    <source>
        <dbReference type="EMBL" id="RHN56132.1"/>
    </source>
</evidence>
<organism evidence="2">
    <name type="scientific">Medicago truncatula</name>
    <name type="common">Barrel medic</name>
    <name type="synonym">Medicago tribuloides</name>
    <dbReference type="NCBI Taxonomy" id="3880"/>
    <lineage>
        <taxon>Eukaryota</taxon>
        <taxon>Viridiplantae</taxon>
        <taxon>Streptophyta</taxon>
        <taxon>Embryophyta</taxon>
        <taxon>Tracheophyta</taxon>
        <taxon>Spermatophyta</taxon>
        <taxon>Magnoliopsida</taxon>
        <taxon>eudicotyledons</taxon>
        <taxon>Gunneridae</taxon>
        <taxon>Pentapetalae</taxon>
        <taxon>rosids</taxon>
        <taxon>fabids</taxon>
        <taxon>Fabales</taxon>
        <taxon>Fabaceae</taxon>
        <taxon>Papilionoideae</taxon>
        <taxon>50 kb inversion clade</taxon>
        <taxon>NPAAA clade</taxon>
        <taxon>Hologalegina</taxon>
        <taxon>IRL clade</taxon>
        <taxon>Trifolieae</taxon>
        <taxon>Medicago</taxon>
    </lineage>
</organism>
<keyword evidence="1" id="KW-0812">Transmembrane</keyword>
<protein>
    <recommendedName>
        <fullName evidence="4">Transmembrane protein</fullName>
    </recommendedName>
</protein>
<evidence type="ECO:0008006" key="4">
    <source>
        <dbReference type="Google" id="ProtNLM"/>
    </source>
</evidence>
<accession>A2Q6D6</accession>
<dbReference type="Gramene" id="rna31481">
    <property type="protein sequence ID" value="RHN56132.1"/>
    <property type="gene ID" value="gene31481"/>
</dbReference>
<keyword evidence="1" id="KW-1133">Transmembrane helix</keyword>
<feature type="transmembrane region" description="Helical" evidence="1">
    <location>
        <begin position="12"/>
        <end position="32"/>
    </location>
</feature>
<sequence>MDTSCWLRQNCSVLVLLILSFAPPSILYLCLLEMKALIVMSKILLHANDMHKCD</sequence>
<proteinExistence type="predicted"/>
<reference evidence="3" key="3">
    <citation type="journal article" date="2018" name="Nat. Plants">
        <title>Whole-genome landscape of Medicago truncatula symbiotic genes.</title>
        <authorList>
            <person name="Pecrix Y."/>
            <person name="Gamas P."/>
            <person name="Carrere S."/>
        </authorList>
    </citation>
    <scope>NUCLEOTIDE SEQUENCE</scope>
    <source>
        <tissue evidence="3">Leaves</tissue>
    </source>
</reference>
<keyword evidence="1" id="KW-0472">Membrane</keyword>
<name>A2Q6D6_MEDTR</name>
<reference evidence="2" key="2">
    <citation type="submission" date="2007-03" db="EMBL/GenBank/DDBJ databases">
        <authorList>
            <consortium name="The International Medicago Genome Annotation Group"/>
        </authorList>
    </citation>
    <scope>NUCLEOTIDE SEQUENCE</scope>
</reference>
<dbReference type="EMBL" id="AC174468">
    <property type="protein sequence ID" value="ABN09156.1"/>
    <property type="molecule type" value="Genomic_DNA"/>
</dbReference>
<evidence type="ECO:0000256" key="1">
    <source>
        <dbReference type="SAM" id="Phobius"/>
    </source>
</evidence>
<reference evidence="2" key="1">
    <citation type="submission" date="2006-01" db="EMBL/GenBank/DDBJ databases">
        <authorList>
            <person name="Town C.D."/>
        </authorList>
    </citation>
    <scope>NUCLEOTIDE SEQUENCE</scope>
</reference>
<dbReference type="Proteomes" id="UP000265566">
    <property type="component" value="Chromosome 5"/>
</dbReference>
<gene>
    <name evidence="2" type="ORF">MtrDRAFT_AC174468g1v1</name>
    <name evidence="3" type="ORF">MtrunA17_Chr5g0426101</name>
</gene>
<evidence type="ECO:0000313" key="2">
    <source>
        <dbReference type="EMBL" id="ABN09156.1"/>
    </source>
</evidence>